<feature type="signal peptide" evidence="1">
    <location>
        <begin position="1"/>
        <end position="21"/>
    </location>
</feature>
<keyword evidence="3" id="KW-1185">Reference proteome</keyword>
<dbReference type="STRING" id="54.SAMN02745121_04933"/>
<keyword evidence="1" id="KW-0732">Signal</keyword>
<evidence type="ECO:0000313" key="2">
    <source>
        <dbReference type="EMBL" id="SFE62550.1"/>
    </source>
</evidence>
<protein>
    <recommendedName>
        <fullName evidence="4">DUF4156 domain-containing protein</fullName>
    </recommendedName>
</protein>
<sequence>MRKASRPLLLVSLALALGACAGGYSGRFKGNGTGARVPASQVKTVASKEALGDTAYTTLGTAIGKAPTAQEAVDLAKQHCGMNGGNLLILNTEPYQSGSRYIADAACATDGSAPKAANTSGKGKPAR</sequence>
<dbReference type="RefSeq" id="WP_096329175.1">
    <property type="nucleotide sequence ID" value="NZ_FOMX01000016.1"/>
</dbReference>
<feature type="chain" id="PRO_5011750190" description="DUF4156 domain-containing protein" evidence="1">
    <location>
        <begin position="22"/>
        <end position="127"/>
    </location>
</feature>
<dbReference type="Proteomes" id="UP000199400">
    <property type="component" value="Unassembled WGS sequence"/>
</dbReference>
<dbReference type="AlphaFoldDB" id="A0A1I2C4M6"/>
<evidence type="ECO:0000256" key="1">
    <source>
        <dbReference type="SAM" id="SignalP"/>
    </source>
</evidence>
<reference evidence="3" key="1">
    <citation type="submission" date="2016-10" db="EMBL/GenBank/DDBJ databases">
        <authorList>
            <person name="Varghese N."/>
            <person name="Submissions S."/>
        </authorList>
    </citation>
    <scope>NUCLEOTIDE SEQUENCE [LARGE SCALE GENOMIC DNA]</scope>
    <source>
        <strain evidence="3">ATCC 25963</strain>
    </source>
</reference>
<accession>A0A1I2C4M6</accession>
<dbReference type="EMBL" id="FOMX01000016">
    <property type="protein sequence ID" value="SFE62550.1"/>
    <property type="molecule type" value="Genomic_DNA"/>
</dbReference>
<proteinExistence type="predicted"/>
<evidence type="ECO:0000313" key="3">
    <source>
        <dbReference type="Proteomes" id="UP000199400"/>
    </source>
</evidence>
<gene>
    <name evidence="2" type="ORF">SAMN02745121_04933</name>
</gene>
<dbReference type="PROSITE" id="PS51257">
    <property type="entry name" value="PROKAR_LIPOPROTEIN"/>
    <property type="match status" value="1"/>
</dbReference>
<name>A0A1I2C4M6_9BACT</name>
<organism evidence="2 3">
    <name type="scientific">Nannocystis exedens</name>
    <dbReference type="NCBI Taxonomy" id="54"/>
    <lineage>
        <taxon>Bacteria</taxon>
        <taxon>Pseudomonadati</taxon>
        <taxon>Myxococcota</taxon>
        <taxon>Polyangia</taxon>
        <taxon>Nannocystales</taxon>
        <taxon>Nannocystaceae</taxon>
        <taxon>Nannocystis</taxon>
    </lineage>
</organism>
<evidence type="ECO:0008006" key="4">
    <source>
        <dbReference type="Google" id="ProtNLM"/>
    </source>
</evidence>